<keyword evidence="2" id="KW-1003">Cell membrane</keyword>
<protein>
    <recommendedName>
        <fullName evidence="21">Methyl-accepting chemotaxis protein</fullName>
    </recommendedName>
</protein>
<feature type="region of interest" description="Disordered" evidence="13">
    <location>
        <begin position="543"/>
        <end position="595"/>
    </location>
</feature>
<evidence type="ECO:0000256" key="9">
    <source>
        <dbReference type="ARBA" id="ARBA00023224"/>
    </source>
</evidence>
<evidence type="ECO:0000256" key="8">
    <source>
        <dbReference type="ARBA" id="ARBA00023136"/>
    </source>
</evidence>
<dbReference type="Pfam" id="PF00015">
    <property type="entry name" value="MCPsignal"/>
    <property type="match status" value="1"/>
</dbReference>
<comment type="caution">
    <text evidence="17">The sequence shown here is derived from an EMBL/GenBank/DDBJ whole genome shotgun (WGS) entry which is preliminary data.</text>
</comment>
<keyword evidence="5" id="KW-0997">Cell inner membrane</keyword>
<dbReference type="FunFam" id="1.10.287.950:FF:000001">
    <property type="entry name" value="Methyl-accepting chemotaxis sensory transducer"/>
    <property type="match status" value="1"/>
</dbReference>
<keyword evidence="19" id="KW-1185">Reference proteome</keyword>
<dbReference type="SUPFAM" id="SSF47170">
    <property type="entry name" value="Aspartate receptor, ligand-binding domain"/>
    <property type="match status" value="1"/>
</dbReference>
<keyword evidence="9 11" id="KW-0807">Transducer</keyword>
<dbReference type="GO" id="GO:0007165">
    <property type="term" value="P:signal transduction"/>
    <property type="evidence" value="ECO:0007669"/>
    <property type="project" value="UniProtKB-KW"/>
</dbReference>
<keyword evidence="8 14" id="KW-0472">Membrane</keyword>
<feature type="compositionally biased region" description="Low complexity" evidence="13">
    <location>
        <begin position="543"/>
        <end position="564"/>
    </location>
</feature>
<evidence type="ECO:0000259" key="15">
    <source>
        <dbReference type="PROSITE" id="PS50111"/>
    </source>
</evidence>
<feature type="domain" description="HAMP" evidence="16">
    <location>
        <begin position="212"/>
        <end position="264"/>
    </location>
</feature>
<accession>A0AAD2BYS0</accession>
<dbReference type="PANTHER" id="PTHR43531">
    <property type="entry name" value="PROTEIN ICFG"/>
    <property type="match status" value="1"/>
</dbReference>
<dbReference type="PROSITE" id="PS50111">
    <property type="entry name" value="CHEMOTAXIS_TRANSDUC_2"/>
    <property type="match status" value="1"/>
</dbReference>
<evidence type="ECO:0000256" key="7">
    <source>
        <dbReference type="ARBA" id="ARBA00022989"/>
    </source>
</evidence>
<dbReference type="GO" id="GO:0005886">
    <property type="term" value="C:plasma membrane"/>
    <property type="evidence" value="ECO:0007669"/>
    <property type="project" value="UniProtKB-SubCell"/>
</dbReference>
<dbReference type="InterPro" id="IPR004089">
    <property type="entry name" value="MCPsignal_dom"/>
</dbReference>
<evidence type="ECO:0000256" key="2">
    <source>
        <dbReference type="ARBA" id="ARBA00022475"/>
    </source>
</evidence>
<feature type="coiled-coil region" evidence="12">
    <location>
        <begin position="469"/>
        <end position="507"/>
    </location>
</feature>
<evidence type="ECO:0000313" key="18">
    <source>
        <dbReference type="EMBL" id="CAJ0878073.1"/>
    </source>
</evidence>
<keyword evidence="12" id="KW-0175">Coiled coil</keyword>
<name>A0AAD2BYS0_9RALS</name>
<dbReference type="InterPro" id="IPR003122">
    <property type="entry name" value="Tar_rcpt_lig-bd"/>
</dbReference>
<organism evidence="17 20">
    <name type="scientific">Ralstonia flatus</name>
    <dbReference type="NCBI Taxonomy" id="3058601"/>
    <lineage>
        <taxon>Bacteria</taxon>
        <taxon>Pseudomonadati</taxon>
        <taxon>Pseudomonadota</taxon>
        <taxon>Betaproteobacteria</taxon>
        <taxon>Burkholderiales</taxon>
        <taxon>Burkholderiaceae</taxon>
        <taxon>Ralstonia</taxon>
    </lineage>
</organism>
<dbReference type="Gene3D" id="1.20.120.30">
    <property type="entry name" value="Aspartate receptor, ligand-binding domain"/>
    <property type="match status" value="1"/>
</dbReference>
<gene>
    <name evidence="18" type="ORF">R77564_02360</name>
    <name evidence="17" type="ORF">R77567_02255</name>
</gene>
<feature type="compositionally biased region" description="Low complexity" evidence="13">
    <location>
        <begin position="571"/>
        <end position="595"/>
    </location>
</feature>
<dbReference type="Proteomes" id="UP001189792">
    <property type="component" value="Unassembled WGS sequence"/>
</dbReference>
<dbReference type="CDD" id="cd06225">
    <property type="entry name" value="HAMP"/>
    <property type="match status" value="1"/>
</dbReference>
<evidence type="ECO:0000256" key="12">
    <source>
        <dbReference type="SAM" id="Coils"/>
    </source>
</evidence>
<evidence type="ECO:0000313" key="17">
    <source>
        <dbReference type="EMBL" id="CAJ0869004.1"/>
    </source>
</evidence>
<evidence type="ECO:0000256" key="10">
    <source>
        <dbReference type="ARBA" id="ARBA00029447"/>
    </source>
</evidence>
<comment type="subcellular location">
    <subcellularLocation>
        <location evidence="1">Cell inner membrane</location>
        <topology evidence="1">Multi-pass membrane protein</topology>
    </subcellularLocation>
</comment>
<dbReference type="InterPro" id="IPR035440">
    <property type="entry name" value="4HB_MCP_dom_sf"/>
</dbReference>
<dbReference type="AlphaFoldDB" id="A0AAD2BYS0"/>
<evidence type="ECO:0000256" key="3">
    <source>
        <dbReference type="ARBA" id="ARBA00022481"/>
    </source>
</evidence>
<sequence>MLNRLSIRFRLNAALAVLAALLAATGTIGVIGMRASDANINEIYTNQLASTSLVGKSQLNAAIVRTTLDRAVFHPDAADVPAILDKANGYRAKSDDAWKQYKALPMSADEARLAADMEARRNALFRDGIEPLMSALRARDAAAADKVVMNVIPPLSVALTAAADALDRSQVEQAKAAYESAAARSHAFLMLIIGAIAVGIAAALGCAFGLHRAISVPLSKMLGHFSAISNGNLTEHITVSSKDEMGALTQGLIDMQHGLIRTILTMRGGSESIASATKQIAAGNMDLSQRTEEQASSLEETASSMEELTSIVRQNADNARQASQLAGNASDIAVKGGEVVGRVIETMSGINDSSKKIADIIGVIEGIAFQTNILALNAAVEAARAGEQGRGFAVVAGEVRSLAQRSATAAKEIKELISDSVGRVENGTTLVAEAGSVIDEVVVAVKRVTDIMGEISSASDEQSAGIEQVNQAVTQMDEVTQQNAALVEEAAAAAQSLEEQAGVLREAVASFRLPAAGVHAGPVVAPVAANPVNVAKVSPAVSAAASSSQTAKPVARKPAAATARTARKRLAAPVKPAAVPAPEAKALPAAAAEPKPGKLALAAVSSDADDWEQF</sequence>
<dbReference type="InterPro" id="IPR004090">
    <property type="entry name" value="Chemotax_Me-accpt_rcpt"/>
</dbReference>
<dbReference type="Gene3D" id="1.10.287.950">
    <property type="entry name" value="Methyl-accepting chemotaxis protein"/>
    <property type="match status" value="1"/>
</dbReference>
<dbReference type="GO" id="GO:0006935">
    <property type="term" value="P:chemotaxis"/>
    <property type="evidence" value="ECO:0007669"/>
    <property type="project" value="UniProtKB-KW"/>
</dbReference>
<dbReference type="Pfam" id="PF00672">
    <property type="entry name" value="HAMP"/>
    <property type="match status" value="1"/>
</dbReference>
<dbReference type="SMART" id="SM00304">
    <property type="entry name" value="HAMP"/>
    <property type="match status" value="1"/>
</dbReference>
<dbReference type="CDD" id="cd11386">
    <property type="entry name" value="MCP_signal"/>
    <property type="match status" value="1"/>
</dbReference>
<dbReference type="InterPro" id="IPR003660">
    <property type="entry name" value="HAMP_dom"/>
</dbReference>
<evidence type="ECO:0000256" key="6">
    <source>
        <dbReference type="ARBA" id="ARBA00022692"/>
    </source>
</evidence>
<evidence type="ECO:0000256" key="4">
    <source>
        <dbReference type="ARBA" id="ARBA00022500"/>
    </source>
</evidence>
<dbReference type="PRINTS" id="PR00260">
    <property type="entry name" value="CHEMTRNSDUCR"/>
</dbReference>
<evidence type="ECO:0000256" key="1">
    <source>
        <dbReference type="ARBA" id="ARBA00004429"/>
    </source>
</evidence>
<evidence type="ECO:0000313" key="19">
    <source>
        <dbReference type="Proteomes" id="UP001189792"/>
    </source>
</evidence>
<dbReference type="EMBL" id="CAUDKO010000004">
    <property type="protein sequence ID" value="CAJ0869004.1"/>
    <property type="molecule type" value="Genomic_DNA"/>
</dbReference>
<evidence type="ECO:0000256" key="14">
    <source>
        <dbReference type="SAM" id="Phobius"/>
    </source>
</evidence>
<keyword evidence="6 14" id="KW-0812">Transmembrane</keyword>
<dbReference type="InterPro" id="IPR051310">
    <property type="entry name" value="MCP_chemotaxis"/>
</dbReference>
<evidence type="ECO:0000256" key="13">
    <source>
        <dbReference type="SAM" id="MobiDB-lite"/>
    </source>
</evidence>
<keyword evidence="7 14" id="KW-1133">Transmembrane helix</keyword>
<dbReference type="EMBL" id="CAUDLI010000004">
    <property type="protein sequence ID" value="CAJ0878073.1"/>
    <property type="molecule type" value="Genomic_DNA"/>
</dbReference>
<dbReference type="RefSeq" id="WP_206274739.1">
    <property type="nucleotide sequence ID" value="NZ_CAUDKO010000004.1"/>
</dbReference>
<reference evidence="17 19" key="1">
    <citation type="submission" date="2023-07" db="EMBL/GenBank/DDBJ databases">
        <authorList>
            <person name="Peeters C."/>
        </authorList>
    </citation>
    <scope>NUCLEOTIDE SEQUENCE</scope>
    <source>
        <strain evidence="18 19">LMG 32965</strain>
        <strain evidence="17">R-77567</strain>
    </source>
</reference>
<dbReference type="Proteomes" id="UP001190491">
    <property type="component" value="Unassembled WGS sequence"/>
</dbReference>
<dbReference type="SUPFAM" id="SSF58104">
    <property type="entry name" value="Methyl-accepting chemotaxis protein (MCP) signaling domain"/>
    <property type="match status" value="1"/>
</dbReference>
<dbReference type="PROSITE" id="PS50885">
    <property type="entry name" value="HAMP"/>
    <property type="match status" value="1"/>
</dbReference>
<dbReference type="Pfam" id="PF02203">
    <property type="entry name" value="TarH"/>
    <property type="match status" value="1"/>
</dbReference>
<evidence type="ECO:0000259" key="16">
    <source>
        <dbReference type="PROSITE" id="PS50885"/>
    </source>
</evidence>
<feature type="domain" description="Methyl-accepting transducer" evidence="15">
    <location>
        <begin position="269"/>
        <end position="498"/>
    </location>
</feature>
<evidence type="ECO:0000256" key="11">
    <source>
        <dbReference type="PROSITE-ProRule" id="PRU00284"/>
    </source>
</evidence>
<dbReference type="SMART" id="SM00283">
    <property type="entry name" value="MA"/>
    <property type="match status" value="1"/>
</dbReference>
<dbReference type="GO" id="GO:0004888">
    <property type="term" value="F:transmembrane signaling receptor activity"/>
    <property type="evidence" value="ECO:0007669"/>
    <property type="project" value="InterPro"/>
</dbReference>
<evidence type="ECO:0008006" key="21">
    <source>
        <dbReference type="Google" id="ProtNLM"/>
    </source>
</evidence>
<dbReference type="PANTHER" id="PTHR43531:SF14">
    <property type="entry name" value="METHYL-ACCEPTING CHEMOTAXIS PROTEIN I-RELATED"/>
    <property type="match status" value="1"/>
</dbReference>
<keyword evidence="4" id="KW-0145">Chemotaxis</keyword>
<evidence type="ECO:0000256" key="5">
    <source>
        <dbReference type="ARBA" id="ARBA00022519"/>
    </source>
</evidence>
<evidence type="ECO:0000313" key="20">
    <source>
        <dbReference type="Proteomes" id="UP001190491"/>
    </source>
</evidence>
<comment type="similarity">
    <text evidence="10">Belongs to the methyl-accepting chemotaxis (MCP) protein family.</text>
</comment>
<keyword evidence="3" id="KW-0488">Methylation</keyword>
<proteinExistence type="inferred from homology"/>
<feature type="transmembrane region" description="Helical" evidence="14">
    <location>
        <begin position="187"/>
        <end position="210"/>
    </location>
</feature>